<accession>A0A444UIS3</accession>
<evidence type="ECO:0000313" key="4">
    <source>
        <dbReference type="Proteomes" id="UP000289886"/>
    </source>
</evidence>
<gene>
    <name evidence="3" type="ORF">EOD39_4348</name>
</gene>
<evidence type="ECO:0000259" key="2">
    <source>
        <dbReference type="Pfam" id="PF09309"/>
    </source>
</evidence>
<dbReference type="Pfam" id="PF09309">
    <property type="entry name" value="FCP1_C"/>
    <property type="match status" value="1"/>
</dbReference>
<keyword evidence="4" id="KW-1185">Reference proteome</keyword>
<name>A0A444UIS3_ACIRT</name>
<evidence type="ECO:0000313" key="3">
    <source>
        <dbReference type="EMBL" id="RXM35063.1"/>
    </source>
</evidence>
<dbReference type="AlphaFoldDB" id="A0A444UIS3"/>
<reference evidence="3 4" key="1">
    <citation type="submission" date="2019-01" db="EMBL/GenBank/DDBJ databases">
        <title>Draft Genome and Complete Hox-Cluster Characterization of the Sterlet Sturgeon (Acipenser ruthenus).</title>
        <authorList>
            <person name="Wei Q."/>
        </authorList>
    </citation>
    <scope>NUCLEOTIDE SEQUENCE [LARGE SCALE GENOMIC DNA]</scope>
    <source>
        <strain evidence="3">WHYD16114868_AA</strain>
        <tissue evidence="3">Blood</tissue>
    </source>
</reference>
<comment type="caution">
    <text evidence="3">The sequence shown here is derived from an EMBL/GenBank/DDBJ whole genome shotgun (WGS) entry which is preliminary data.</text>
</comment>
<feature type="compositionally biased region" description="Acidic residues" evidence="1">
    <location>
        <begin position="65"/>
        <end position="77"/>
    </location>
</feature>
<dbReference type="Proteomes" id="UP000289886">
    <property type="component" value="Unassembled WGS sequence"/>
</dbReference>
<feature type="domain" description="FCP1-like phosphatase C-terminal" evidence="2">
    <location>
        <begin position="37"/>
        <end position="90"/>
    </location>
</feature>
<feature type="compositionally biased region" description="Basic and acidic residues" evidence="1">
    <location>
        <begin position="45"/>
        <end position="64"/>
    </location>
</feature>
<evidence type="ECO:0000256" key="1">
    <source>
        <dbReference type="SAM" id="MobiDB-lite"/>
    </source>
</evidence>
<dbReference type="InterPro" id="IPR015388">
    <property type="entry name" value="FCP1_C"/>
</dbReference>
<sequence>MLRLHSSLGFRSILSPYNCVAMVISTKALTELLIEWDYRGHKRKLEEAGDRDGNSSGESSKESSNEDEEGSSSEADEMAAALEAELNDFI</sequence>
<proteinExistence type="predicted"/>
<protein>
    <submittedName>
        <fullName evidence="3">RNA polymerase II subunit A C-terminal domain phosphatase</fullName>
    </submittedName>
</protein>
<dbReference type="EMBL" id="SCEB01214486">
    <property type="protein sequence ID" value="RXM35063.1"/>
    <property type="molecule type" value="Genomic_DNA"/>
</dbReference>
<organism evidence="3 4">
    <name type="scientific">Acipenser ruthenus</name>
    <name type="common">Sterlet sturgeon</name>
    <dbReference type="NCBI Taxonomy" id="7906"/>
    <lineage>
        <taxon>Eukaryota</taxon>
        <taxon>Metazoa</taxon>
        <taxon>Chordata</taxon>
        <taxon>Craniata</taxon>
        <taxon>Vertebrata</taxon>
        <taxon>Euteleostomi</taxon>
        <taxon>Actinopterygii</taxon>
        <taxon>Chondrostei</taxon>
        <taxon>Acipenseriformes</taxon>
        <taxon>Acipenseridae</taxon>
        <taxon>Acipenser</taxon>
    </lineage>
</organism>
<feature type="region of interest" description="Disordered" evidence="1">
    <location>
        <begin position="45"/>
        <end position="78"/>
    </location>
</feature>